<name>A0A8X7Z7W6_POPTO</name>
<comment type="caution">
    <text evidence="2">The sequence shown here is derived from an EMBL/GenBank/DDBJ whole genome shotgun (WGS) entry which is preliminary data.</text>
</comment>
<gene>
    <name evidence="2" type="ORF">POTOM_032275</name>
</gene>
<keyword evidence="3" id="KW-1185">Reference proteome</keyword>
<dbReference type="Proteomes" id="UP000886885">
    <property type="component" value="Chromosome 8D"/>
</dbReference>
<evidence type="ECO:0000313" key="3">
    <source>
        <dbReference type="Proteomes" id="UP000886885"/>
    </source>
</evidence>
<dbReference type="InterPro" id="IPR013708">
    <property type="entry name" value="Shikimate_DH-bd_N"/>
</dbReference>
<dbReference type="PANTHER" id="PTHR21089:SF1">
    <property type="entry name" value="BIFUNCTIONAL 3-DEHYDROQUINATE DEHYDRATASE_SHIKIMATE DEHYDROGENASE, CHLOROPLASTIC"/>
    <property type="match status" value="1"/>
</dbReference>
<dbReference type="InterPro" id="IPR022893">
    <property type="entry name" value="Shikimate_DH_fam"/>
</dbReference>
<dbReference type="GO" id="GO:0019632">
    <property type="term" value="P:shikimate metabolic process"/>
    <property type="evidence" value="ECO:0007669"/>
    <property type="project" value="TreeGrafter"/>
</dbReference>
<dbReference type="AlphaFoldDB" id="A0A8X7Z7W6"/>
<dbReference type="PANTHER" id="PTHR21089">
    <property type="entry name" value="SHIKIMATE DEHYDROGENASE"/>
    <property type="match status" value="1"/>
</dbReference>
<reference evidence="2" key="1">
    <citation type="journal article" date="2020" name="bioRxiv">
        <title>Hybrid origin of Populus tomentosa Carr. identified through genome sequencing and phylogenomic analysis.</title>
        <authorList>
            <person name="An X."/>
            <person name="Gao K."/>
            <person name="Chen Z."/>
            <person name="Li J."/>
            <person name="Yang X."/>
            <person name="Yang X."/>
            <person name="Zhou J."/>
            <person name="Guo T."/>
            <person name="Zhao T."/>
            <person name="Huang S."/>
            <person name="Miao D."/>
            <person name="Khan W.U."/>
            <person name="Rao P."/>
            <person name="Ye M."/>
            <person name="Lei B."/>
            <person name="Liao W."/>
            <person name="Wang J."/>
            <person name="Ji L."/>
            <person name="Li Y."/>
            <person name="Guo B."/>
            <person name="Mustafa N.S."/>
            <person name="Li S."/>
            <person name="Yun Q."/>
            <person name="Keller S.R."/>
            <person name="Mao J."/>
            <person name="Zhang R."/>
            <person name="Strauss S.H."/>
        </authorList>
    </citation>
    <scope>NUCLEOTIDE SEQUENCE</scope>
    <source>
        <strain evidence="2">GM15</strain>
        <tissue evidence="2">Leaf</tissue>
    </source>
</reference>
<accession>A0A8X7Z7W6</accession>
<dbReference type="FunFam" id="3.40.50.10860:FF:000009">
    <property type="entry name" value="Bifunctional 3-dehydroquinate dehydratase/shikimate dehydrogenase, chloroplastic"/>
    <property type="match status" value="1"/>
</dbReference>
<dbReference type="OrthoDB" id="204377at2759"/>
<dbReference type="GO" id="GO:0009423">
    <property type="term" value="P:chorismate biosynthetic process"/>
    <property type="evidence" value="ECO:0007669"/>
    <property type="project" value="TreeGrafter"/>
</dbReference>
<dbReference type="Pfam" id="PF08501">
    <property type="entry name" value="Shikimate_dh_N"/>
    <property type="match status" value="1"/>
</dbReference>
<protein>
    <recommendedName>
        <fullName evidence="1">Shikimate dehydrogenase substrate binding N-terminal domain-containing protein</fullName>
    </recommendedName>
</protein>
<dbReference type="EMBL" id="JAAWWB010000016">
    <property type="protein sequence ID" value="KAG6764789.1"/>
    <property type="molecule type" value="Genomic_DNA"/>
</dbReference>
<organism evidence="2 3">
    <name type="scientific">Populus tomentosa</name>
    <name type="common">Chinese white poplar</name>
    <dbReference type="NCBI Taxonomy" id="118781"/>
    <lineage>
        <taxon>Eukaryota</taxon>
        <taxon>Viridiplantae</taxon>
        <taxon>Streptophyta</taxon>
        <taxon>Embryophyta</taxon>
        <taxon>Tracheophyta</taxon>
        <taxon>Spermatophyta</taxon>
        <taxon>Magnoliopsida</taxon>
        <taxon>eudicotyledons</taxon>
        <taxon>Gunneridae</taxon>
        <taxon>Pentapetalae</taxon>
        <taxon>rosids</taxon>
        <taxon>fabids</taxon>
        <taxon>Malpighiales</taxon>
        <taxon>Salicaceae</taxon>
        <taxon>Saliceae</taxon>
        <taxon>Populus</taxon>
    </lineage>
</organism>
<feature type="domain" description="Shikimate dehydrogenase substrate binding N-terminal" evidence="1">
    <location>
        <begin position="34"/>
        <end position="114"/>
    </location>
</feature>
<sequence length="173" mass="18322">MLPFNISPGQPTIKDLLNLYNFRQIGPDTEVFGIIGKPVGHSKSPFLYDEAFKSAGFDGVYVHLLVDDIANFLQTYSSTDFAGFSCALPHKEAAVKCCDEVDPDAKSIGAVNCIIRRQKDGKLFGYNTDYAGAISAIEDGLRASQNVSNTVGSPLAGKLFVVIGAGGAGKALA</sequence>
<proteinExistence type="predicted"/>
<evidence type="ECO:0000259" key="1">
    <source>
        <dbReference type="Pfam" id="PF08501"/>
    </source>
</evidence>
<evidence type="ECO:0000313" key="2">
    <source>
        <dbReference type="EMBL" id="KAG6764789.1"/>
    </source>
</evidence>
<dbReference type="GO" id="GO:0004764">
    <property type="term" value="F:shikimate 3-dehydrogenase (NADP+) activity"/>
    <property type="evidence" value="ECO:0007669"/>
    <property type="project" value="InterPro"/>
</dbReference>